<comment type="caution">
    <text evidence="6">The sequence shown here is derived from an EMBL/GenBank/DDBJ whole genome shotgun (WGS) entry which is preliminary data.</text>
</comment>
<keyword evidence="3 5" id="KW-0368">Histidine biosynthesis</keyword>
<evidence type="ECO:0000256" key="5">
    <source>
        <dbReference type="RuleBase" id="RU003657"/>
    </source>
</evidence>
<proteinExistence type="inferred from homology"/>
<dbReference type="GO" id="GO:0000105">
    <property type="term" value="P:L-histidine biosynthetic process"/>
    <property type="evidence" value="ECO:0007669"/>
    <property type="project" value="UniProtKB-KW"/>
</dbReference>
<keyword evidence="2 5" id="KW-0028">Amino-acid biosynthesis</keyword>
<gene>
    <name evidence="6" type="ORF">ESB00_14980</name>
</gene>
<dbReference type="RefSeq" id="WP_129048604.1">
    <property type="nucleotide sequence ID" value="NZ_SDHX01000002.1"/>
</dbReference>
<dbReference type="Pfam" id="PF00977">
    <property type="entry name" value="His_biosynth"/>
    <property type="match status" value="1"/>
</dbReference>
<dbReference type="Proteomes" id="UP000290218">
    <property type="component" value="Unassembled WGS sequence"/>
</dbReference>
<evidence type="ECO:0000256" key="2">
    <source>
        <dbReference type="ARBA" id="ARBA00022605"/>
    </source>
</evidence>
<evidence type="ECO:0000256" key="3">
    <source>
        <dbReference type="ARBA" id="ARBA00023102"/>
    </source>
</evidence>
<protein>
    <submittedName>
        <fullName evidence="6">Uncharacterized protein</fullName>
    </submittedName>
</protein>
<accession>A0A4Q1C3P1</accession>
<evidence type="ECO:0000313" key="6">
    <source>
        <dbReference type="EMBL" id="RXK53014.1"/>
    </source>
</evidence>
<dbReference type="InterPro" id="IPR011060">
    <property type="entry name" value="RibuloseP-bd_barrel"/>
</dbReference>
<comment type="pathway">
    <text evidence="4">Amino-acid biosynthesis.</text>
</comment>
<evidence type="ECO:0000256" key="1">
    <source>
        <dbReference type="ARBA" id="ARBA00009667"/>
    </source>
</evidence>
<keyword evidence="7" id="KW-1185">Reference proteome</keyword>
<dbReference type="EMBL" id="SDHX01000002">
    <property type="protein sequence ID" value="RXK53014.1"/>
    <property type="molecule type" value="Genomic_DNA"/>
</dbReference>
<organism evidence="6 7">
    <name type="scientific">Oleiharenicola lentus</name>
    <dbReference type="NCBI Taxonomy" id="2508720"/>
    <lineage>
        <taxon>Bacteria</taxon>
        <taxon>Pseudomonadati</taxon>
        <taxon>Verrucomicrobiota</taxon>
        <taxon>Opitutia</taxon>
        <taxon>Opitutales</taxon>
        <taxon>Opitutaceae</taxon>
        <taxon>Oleiharenicola</taxon>
    </lineage>
</organism>
<name>A0A4Q1C3P1_9BACT</name>
<dbReference type="GO" id="GO:0000107">
    <property type="term" value="F:imidazoleglycerol-phosphate synthase activity"/>
    <property type="evidence" value="ECO:0007669"/>
    <property type="project" value="TreeGrafter"/>
</dbReference>
<dbReference type="PANTHER" id="PTHR21235:SF2">
    <property type="entry name" value="IMIDAZOLE GLYCEROL PHOSPHATE SYNTHASE HISHF"/>
    <property type="match status" value="1"/>
</dbReference>
<reference evidence="6 7" key="1">
    <citation type="submission" date="2019-01" db="EMBL/GenBank/DDBJ databases">
        <title>Lacunisphaera sp. strain TWA-58.</title>
        <authorList>
            <person name="Chen W.-M."/>
        </authorList>
    </citation>
    <scope>NUCLEOTIDE SEQUENCE [LARGE SCALE GENOMIC DNA]</scope>
    <source>
        <strain evidence="6 7">TWA-58</strain>
    </source>
</reference>
<comment type="similarity">
    <text evidence="1 5">Belongs to the HisA/HisF family.</text>
</comment>
<evidence type="ECO:0000256" key="4">
    <source>
        <dbReference type="ARBA" id="ARBA00029440"/>
    </source>
</evidence>
<dbReference type="OrthoDB" id="9781704at2"/>
<dbReference type="InterPro" id="IPR006062">
    <property type="entry name" value="His_biosynth"/>
</dbReference>
<dbReference type="AlphaFoldDB" id="A0A4Q1C3P1"/>
<evidence type="ECO:0000313" key="7">
    <source>
        <dbReference type="Proteomes" id="UP000290218"/>
    </source>
</evidence>
<sequence length="262" mass="28397">MLNQRLIGVVTVKDGWAVQSFRYGRWLPMGKPECVVENLDRWGADEILILCIDRSRRQLGPDFATLERLKRLNLATPLIYGGGIRSAEDGVAVVHLGADRVCVDALLRDDLSAVHKLSRQLGAQAVVAALPLSVANGALAWRDYRRATDTPLDPAVLAALNDGTISEALLIDWPHEGSPRAFDPEIVRLFPARNRQLIAFGGLSESDQLASLFGLPTVTAAGVGNFLSYREHAIQALKAGLTGLPMRPAAYPTSERSCPEPA</sequence>
<dbReference type="PANTHER" id="PTHR21235">
    <property type="entry name" value="IMIDAZOLE GLYCEROL PHOSPHATE SYNTHASE SUBUNIT HISF/H IGP SYNTHASE SUBUNIT HISF/H"/>
    <property type="match status" value="1"/>
</dbReference>
<dbReference type="InterPro" id="IPR050064">
    <property type="entry name" value="IGPS_HisA/HisF"/>
</dbReference>
<dbReference type="SUPFAM" id="SSF51366">
    <property type="entry name" value="Ribulose-phoshate binding barrel"/>
    <property type="match status" value="1"/>
</dbReference>
<dbReference type="Gene3D" id="3.20.20.70">
    <property type="entry name" value="Aldolase class I"/>
    <property type="match status" value="1"/>
</dbReference>
<dbReference type="InterPro" id="IPR013785">
    <property type="entry name" value="Aldolase_TIM"/>
</dbReference>